<evidence type="ECO:0000313" key="1">
    <source>
        <dbReference type="EMBL" id="GLR68956.1"/>
    </source>
</evidence>
<dbReference type="InterPro" id="IPR003477">
    <property type="entry name" value="PemK-like"/>
</dbReference>
<gene>
    <name evidence="1" type="ORF">GCM10010909_36380</name>
</gene>
<dbReference type="EMBL" id="BSOS01000099">
    <property type="protein sequence ID" value="GLR68956.1"/>
    <property type="molecule type" value="Genomic_DNA"/>
</dbReference>
<dbReference type="SUPFAM" id="SSF50118">
    <property type="entry name" value="Cell growth inhibitor/plasmid maintenance toxic component"/>
    <property type="match status" value="1"/>
</dbReference>
<accession>A0ABQ6ADU3</accession>
<sequence>MGFKRWDIVRIPYPAGGKPAREHRPALVIVAGDIFKNHGLLWVLMITSVKNRGWPGDIEVGDMMAAGLGVPSVVRTAKIMTVEGREAEIIGALLGGARRQVSEQVFANMGLTGVV</sequence>
<name>A0ABQ6ADU3_9PROT</name>
<dbReference type="Pfam" id="PF02452">
    <property type="entry name" value="PemK_toxin"/>
    <property type="match status" value="1"/>
</dbReference>
<dbReference type="Gene3D" id="2.30.30.110">
    <property type="match status" value="1"/>
</dbReference>
<reference evidence="2" key="1">
    <citation type="journal article" date="2019" name="Int. J. Syst. Evol. Microbiol.">
        <title>The Global Catalogue of Microorganisms (GCM) 10K type strain sequencing project: providing services to taxonomists for standard genome sequencing and annotation.</title>
        <authorList>
            <consortium name="The Broad Institute Genomics Platform"/>
            <consortium name="The Broad Institute Genome Sequencing Center for Infectious Disease"/>
            <person name="Wu L."/>
            <person name="Ma J."/>
        </authorList>
    </citation>
    <scope>NUCLEOTIDE SEQUENCE [LARGE SCALE GENOMIC DNA]</scope>
    <source>
        <strain evidence="2">NBRC 112502</strain>
    </source>
</reference>
<dbReference type="InterPro" id="IPR011067">
    <property type="entry name" value="Plasmid_toxin/cell-grow_inhib"/>
</dbReference>
<dbReference type="Proteomes" id="UP001156641">
    <property type="component" value="Unassembled WGS sequence"/>
</dbReference>
<evidence type="ECO:0008006" key="3">
    <source>
        <dbReference type="Google" id="ProtNLM"/>
    </source>
</evidence>
<organism evidence="1 2">
    <name type="scientific">Acidocella aquatica</name>
    <dbReference type="NCBI Taxonomy" id="1922313"/>
    <lineage>
        <taxon>Bacteria</taxon>
        <taxon>Pseudomonadati</taxon>
        <taxon>Pseudomonadota</taxon>
        <taxon>Alphaproteobacteria</taxon>
        <taxon>Acetobacterales</taxon>
        <taxon>Acidocellaceae</taxon>
        <taxon>Acidocella</taxon>
    </lineage>
</organism>
<comment type="caution">
    <text evidence="1">The sequence shown here is derived from an EMBL/GenBank/DDBJ whole genome shotgun (WGS) entry which is preliminary data.</text>
</comment>
<dbReference type="RefSeq" id="WP_284259814.1">
    <property type="nucleotide sequence ID" value="NZ_BSOS01000099.1"/>
</dbReference>
<protein>
    <recommendedName>
        <fullName evidence="3">mRNA interferase MazF</fullName>
    </recommendedName>
</protein>
<proteinExistence type="predicted"/>
<keyword evidence="2" id="KW-1185">Reference proteome</keyword>
<evidence type="ECO:0000313" key="2">
    <source>
        <dbReference type="Proteomes" id="UP001156641"/>
    </source>
</evidence>